<name>A0A6A6V787_9PLEO</name>
<keyword evidence="2" id="KW-1133">Transmembrane helix</keyword>
<dbReference type="PANTHER" id="PTHR37848">
    <property type="entry name" value="EXPRESSED PROTEIN"/>
    <property type="match status" value="1"/>
</dbReference>
<feature type="region of interest" description="Disordered" evidence="1">
    <location>
        <begin position="181"/>
        <end position="203"/>
    </location>
</feature>
<keyword evidence="2" id="KW-0812">Transmembrane</keyword>
<feature type="transmembrane region" description="Helical" evidence="2">
    <location>
        <begin position="288"/>
        <end position="308"/>
    </location>
</feature>
<evidence type="ECO:0000313" key="3">
    <source>
        <dbReference type="EMBL" id="KAF2746562.1"/>
    </source>
</evidence>
<feature type="region of interest" description="Disordered" evidence="1">
    <location>
        <begin position="1"/>
        <end position="57"/>
    </location>
</feature>
<evidence type="ECO:0000256" key="2">
    <source>
        <dbReference type="SAM" id="Phobius"/>
    </source>
</evidence>
<gene>
    <name evidence="3" type="ORF">M011DRAFT_445497</name>
</gene>
<keyword evidence="2" id="KW-0472">Membrane</keyword>
<dbReference type="OrthoDB" id="203796at2759"/>
<reference evidence="3" key="1">
    <citation type="journal article" date="2020" name="Stud. Mycol.">
        <title>101 Dothideomycetes genomes: a test case for predicting lifestyles and emergence of pathogens.</title>
        <authorList>
            <person name="Haridas S."/>
            <person name="Albert R."/>
            <person name="Binder M."/>
            <person name="Bloem J."/>
            <person name="Labutti K."/>
            <person name="Salamov A."/>
            <person name="Andreopoulos B."/>
            <person name="Baker S."/>
            <person name="Barry K."/>
            <person name="Bills G."/>
            <person name="Bluhm B."/>
            <person name="Cannon C."/>
            <person name="Castanera R."/>
            <person name="Culley D."/>
            <person name="Daum C."/>
            <person name="Ezra D."/>
            <person name="Gonzalez J."/>
            <person name="Henrissat B."/>
            <person name="Kuo A."/>
            <person name="Liang C."/>
            <person name="Lipzen A."/>
            <person name="Lutzoni F."/>
            <person name="Magnuson J."/>
            <person name="Mondo S."/>
            <person name="Nolan M."/>
            <person name="Ohm R."/>
            <person name="Pangilinan J."/>
            <person name="Park H.-J."/>
            <person name="Ramirez L."/>
            <person name="Alfaro M."/>
            <person name="Sun H."/>
            <person name="Tritt A."/>
            <person name="Yoshinaga Y."/>
            <person name="Zwiers L.-H."/>
            <person name="Turgeon B."/>
            <person name="Goodwin S."/>
            <person name="Spatafora J."/>
            <person name="Crous P."/>
            <person name="Grigoriev I."/>
        </authorList>
    </citation>
    <scope>NUCLEOTIDE SEQUENCE</scope>
    <source>
        <strain evidence="3">CBS 119925</strain>
    </source>
</reference>
<protein>
    <submittedName>
        <fullName evidence="3">Uncharacterized protein</fullName>
    </submittedName>
</protein>
<keyword evidence="4" id="KW-1185">Reference proteome</keyword>
<evidence type="ECO:0000313" key="4">
    <source>
        <dbReference type="Proteomes" id="UP000799440"/>
    </source>
</evidence>
<proteinExistence type="predicted"/>
<organism evidence="3 4">
    <name type="scientific">Sporormia fimetaria CBS 119925</name>
    <dbReference type="NCBI Taxonomy" id="1340428"/>
    <lineage>
        <taxon>Eukaryota</taxon>
        <taxon>Fungi</taxon>
        <taxon>Dikarya</taxon>
        <taxon>Ascomycota</taxon>
        <taxon>Pezizomycotina</taxon>
        <taxon>Dothideomycetes</taxon>
        <taxon>Pleosporomycetidae</taxon>
        <taxon>Pleosporales</taxon>
        <taxon>Sporormiaceae</taxon>
        <taxon>Sporormia</taxon>
    </lineage>
</organism>
<dbReference type="PANTHER" id="PTHR37848:SF1">
    <property type="entry name" value="SUN DOMAIN-CONTAINING PROTEIN"/>
    <property type="match status" value="1"/>
</dbReference>
<dbReference type="EMBL" id="MU006577">
    <property type="protein sequence ID" value="KAF2746562.1"/>
    <property type="molecule type" value="Genomic_DNA"/>
</dbReference>
<dbReference type="AlphaFoldDB" id="A0A6A6V787"/>
<accession>A0A6A6V787</accession>
<dbReference type="Proteomes" id="UP000799440">
    <property type="component" value="Unassembled WGS sequence"/>
</dbReference>
<evidence type="ECO:0000256" key="1">
    <source>
        <dbReference type="SAM" id="MobiDB-lite"/>
    </source>
</evidence>
<sequence length="425" mass="48637">MGVPRQTVPEYRDDPDAVSLHTTPDDYIYSDTPGPDTLPPSYNDATSSSASSAPLIQHAPPIPSPRLHEDHLYTHMVKDHDGYQLSGGKPVVLTTQTILNPRYDTDPAFLETGIRQLAQQPPDPLIYILGRHTETRRDKDGKKQKHEVTDFRLVIHMRDYLSAREDTHTEHPSPMRLVSVENSEKTHRGSFRRTRGPGSTQDVEIAATPAPSLTEWCHRFCASSSPNRVFRLRHEVHGLNTEYLRARIEGLIRSTQYRGKVDIYFPTEDANIDIYTSTRINQWRQKTWLRWLFYLSFLWIFTWPYLYFATKRWAVVRAEWIFSQEDETTGGKKYATVSEEEWFERWHVAIRRYVLEGFEGDASYERMQGVINRPADPPTPGASIRTGNVGMDNAVGLLQQGFRVASAISRGDPLAGMQGGWGYDN</sequence>